<dbReference type="AlphaFoldDB" id="A0A087G2G0"/>
<gene>
    <name evidence="1" type="ORF">AALP_AAs68231U000200</name>
</gene>
<name>A0A087G2G0_ARAAL</name>
<accession>A0A087G2G0</accession>
<dbReference type="Gramene" id="KFK24062">
    <property type="protein sequence ID" value="KFK24062"/>
    <property type="gene ID" value="AALP_AAs68231U000200"/>
</dbReference>
<protein>
    <submittedName>
        <fullName evidence="1">Uncharacterized protein</fullName>
    </submittedName>
</protein>
<dbReference type="Proteomes" id="UP000029120">
    <property type="component" value="Unassembled WGS sequence"/>
</dbReference>
<dbReference type="EMBL" id="KL972677">
    <property type="protein sequence ID" value="KFK24062.1"/>
    <property type="molecule type" value="Genomic_DNA"/>
</dbReference>
<evidence type="ECO:0000313" key="2">
    <source>
        <dbReference type="Proteomes" id="UP000029120"/>
    </source>
</evidence>
<organism evidence="1 2">
    <name type="scientific">Arabis alpina</name>
    <name type="common">Alpine rock-cress</name>
    <dbReference type="NCBI Taxonomy" id="50452"/>
    <lineage>
        <taxon>Eukaryota</taxon>
        <taxon>Viridiplantae</taxon>
        <taxon>Streptophyta</taxon>
        <taxon>Embryophyta</taxon>
        <taxon>Tracheophyta</taxon>
        <taxon>Spermatophyta</taxon>
        <taxon>Magnoliopsida</taxon>
        <taxon>eudicotyledons</taxon>
        <taxon>Gunneridae</taxon>
        <taxon>Pentapetalae</taxon>
        <taxon>rosids</taxon>
        <taxon>malvids</taxon>
        <taxon>Brassicales</taxon>
        <taxon>Brassicaceae</taxon>
        <taxon>Arabideae</taxon>
        <taxon>Arabis</taxon>
    </lineage>
</organism>
<reference evidence="2" key="1">
    <citation type="journal article" date="2015" name="Nat. Plants">
        <title>Genome expansion of Arabis alpina linked with retrotransposition and reduced symmetric DNA methylation.</title>
        <authorList>
            <person name="Willing E.M."/>
            <person name="Rawat V."/>
            <person name="Mandakova T."/>
            <person name="Maumus F."/>
            <person name="James G.V."/>
            <person name="Nordstroem K.J."/>
            <person name="Becker C."/>
            <person name="Warthmann N."/>
            <person name="Chica C."/>
            <person name="Szarzynska B."/>
            <person name="Zytnicki M."/>
            <person name="Albani M.C."/>
            <person name="Kiefer C."/>
            <person name="Bergonzi S."/>
            <person name="Castaings L."/>
            <person name="Mateos J.L."/>
            <person name="Berns M.C."/>
            <person name="Bujdoso N."/>
            <person name="Piofczyk T."/>
            <person name="de Lorenzo L."/>
            <person name="Barrero-Sicilia C."/>
            <person name="Mateos I."/>
            <person name="Piednoel M."/>
            <person name="Hagmann J."/>
            <person name="Chen-Min-Tao R."/>
            <person name="Iglesias-Fernandez R."/>
            <person name="Schuster S.C."/>
            <person name="Alonso-Blanco C."/>
            <person name="Roudier F."/>
            <person name="Carbonero P."/>
            <person name="Paz-Ares J."/>
            <person name="Davis S.J."/>
            <person name="Pecinka A."/>
            <person name="Quesneville H."/>
            <person name="Colot V."/>
            <person name="Lysak M.A."/>
            <person name="Weigel D."/>
            <person name="Coupland G."/>
            <person name="Schneeberger K."/>
        </authorList>
    </citation>
    <scope>NUCLEOTIDE SEQUENCE [LARGE SCALE GENOMIC DNA]</scope>
    <source>
        <strain evidence="2">cv. Pajares</strain>
    </source>
</reference>
<evidence type="ECO:0000313" key="1">
    <source>
        <dbReference type="EMBL" id="KFK24062.1"/>
    </source>
</evidence>
<keyword evidence="2" id="KW-1185">Reference proteome</keyword>
<sequence length="34" mass="3875">MEPGMRNNIKKWVLLGLHCAVETVVIPCYTSRKS</sequence>
<proteinExistence type="predicted"/>